<evidence type="ECO:0000313" key="2">
    <source>
        <dbReference type="Proteomes" id="UP001062846"/>
    </source>
</evidence>
<accession>A0ACC0PBD3</accession>
<sequence length="81" mass="9285">MLLNILTTSSSLVQALNSIFFARNSFTSSTVATSSIINYLQNMLTEFIHAPSTTRNKQLRDNRLDSLDRLELLLPMMIWTY</sequence>
<evidence type="ECO:0000313" key="1">
    <source>
        <dbReference type="EMBL" id="KAI8562825.1"/>
    </source>
</evidence>
<dbReference type="EMBL" id="CM046390">
    <property type="protein sequence ID" value="KAI8562825.1"/>
    <property type="molecule type" value="Genomic_DNA"/>
</dbReference>
<name>A0ACC0PBD3_RHOML</name>
<comment type="caution">
    <text evidence="1">The sequence shown here is derived from an EMBL/GenBank/DDBJ whole genome shotgun (WGS) entry which is preliminary data.</text>
</comment>
<gene>
    <name evidence="1" type="ORF">RHMOL_Rhmol03G0065300</name>
</gene>
<protein>
    <submittedName>
        <fullName evidence="1">Uncharacterized protein</fullName>
    </submittedName>
</protein>
<organism evidence="1 2">
    <name type="scientific">Rhododendron molle</name>
    <name type="common">Chinese azalea</name>
    <name type="synonym">Azalea mollis</name>
    <dbReference type="NCBI Taxonomy" id="49168"/>
    <lineage>
        <taxon>Eukaryota</taxon>
        <taxon>Viridiplantae</taxon>
        <taxon>Streptophyta</taxon>
        <taxon>Embryophyta</taxon>
        <taxon>Tracheophyta</taxon>
        <taxon>Spermatophyta</taxon>
        <taxon>Magnoliopsida</taxon>
        <taxon>eudicotyledons</taxon>
        <taxon>Gunneridae</taxon>
        <taxon>Pentapetalae</taxon>
        <taxon>asterids</taxon>
        <taxon>Ericales</taxon>
        <taxon>Ericaceae</taxon>
        <taxon>Ericoideae</taxon>
        <taxon>Rhodoreae</taxon>
        <taxon>Rhododendron</taxon>
    </lineage>
</organism>
<reference evidence="1" key="1">
    <citation type="submission" date="2022-02" db="EMBL/GenBank/DDBJ databases">
        <title>Plant Genome Project.</title>
        <authorList>
            <person name="Zhang R.-G."/>
        </authorList>
    </citation>
    <scope>NUCLEOTIDE SEQUENCE</scope>
    <source>
        <strain evidence="1">AT1</strain>
    </source>
</reference>
<keyword evidence="2" id="KW-1185">Reference proteome</keyword>
<dbReference type="Proteomes" id="UP001062846">
    <property type="component" value="Chromosome 3"/>
</dbReference>
<proteinExistence type="predicted"/>